<dbReference type="CDD" id="cd00303">
    <property type="entry name" value="retropepsin_like"/>
    <property type="match status" value="1"/>
</dbReference>
<dbReference type="InterPro" id="IPR036397">
    <property type="entry name" value="RNaseH_sf"/>
</dbReference>
<evidence type="ECO:0000256" key="2">
    <source>
        <dbReference type="ARBA" id="ARBA00022679"/>
    </source>
</evidence>
<dbReference type="Pfam" id="PF17917">
    <property type="entry name" value="RT_RNaseH"/>
    <property type="match status" value="1"/>
</dbReference>
<dbReference type="SUPFAM" id="SSF56672">
    <property type="entry name" value="DNA/RNA polymerases"/>
    <property type="match status" value="1"/>
</dbReference>
<evidence type="ECO:0000313" key="10">
    <source>
        <dbReference type="Proteomes" id="UP000288805"/>
    </source>
</evidence>
<gene>
    <name evidence="9" type="primary">Tf2-11_61</name>
    <name evidence="9" type="ORF">CK203_075309</name>
</gene>
<sequence>MIEENEKEGDAHVGSLQLLNALKAKPVPKMPQSKRPMYVKALINGKATKALVDTGATHTFVSKNETKRLELQASKEVGSRVDFTMAPMDDFKMVLGMDFLQRVKAVPLPFLRSMVILKEDEPCMVPTVTEATLKEKRDDGSGKPIPKEIKGVLDVFKDVMSPELPKRLPLRREKDHKIELDPGAKPSVMGPYRMAPPELEELQRQLKELLDAGFIQPSKAPYCTLVLFQKKHDGSLWMCIDYRTLNKVMVKNKYPIPLIVDLFNQLGRARYFTKLDLRSGYYQVRITEEDEPKTTCVTKYGSYEFLVMPFGLTNAPTTFYTLMNKIFHPYLDKFMVVYLDDIVIYSNTLKEHVEHLRKQGESHLGMGSTNQAPLTDLLKKNKAWEWDERCQQAFEDLKKVVIEELVLALPDHTKVFESRKLNDTERHYTVQEKEMTAIVHCLRTWRHYLLGSHFIVKTDNVATSYFQTQKKLSPKQTRWQDFLAEFDYTLEYKPGSANHVVNALSLVKSLITLAHEGKTKRLWVEDDLLYTKGRRIYVPKWGNIRRNLIKECHDTKWPGHPRQRRMRALLESTYYWPQIRDEVEAYVRTCLVCQQDKMEQRQSKGLLEPLPIAERPWDSVTMDFIIGLPKSKDNGSIIVVVDRFSKYATFIAASTDYTAEETTRLFLKHIVKYWGLPKYIISDRDPQFIGKFWMELFKLMGCSELHFSTSFHPQTDGQTERVNALLELYLRHFVSVNQKYWAKLLDIAQFSYNLQRSEATNKSSFELATGQQPLTPHTLTISYTRRSPVAFKLAKGWHKQADIAHSYLDKAAKKMKKWADKKRCHMEYKVGDMLPPRLKIHPVFHASYLKPYHKDKDNPSRGFSNRAPTAIVTSYDKKVEHIIADRVIRRRGVPPATEYLVKWKRLPKSEAS</sequence>
<dbReference type="GO" id="GO:0003964">
    <property type="term" value="F:RNA-directed DNA polymerase activity"/>
    <property type="evidence" value="ECO:0007669"/>
    <property type="project" value="UniProtKB-KW"/>
</dbReference>
<dbReference type="GO" id="GO:0004190">
    <property type="term" value="F:aspartic-type endopeptidase activity"/>
    <property type="evidence" value="ECO:0007669"/>
    <property type="project" value="InterPro"/>
</dbReference>
<evidence type="ECO:0000259" key="8">
    <source>
        <dbReference type="PROSITE" id="PS50994"/>
    </source>
</evidence>
<dbReference type="Pfam" id="PF13975">
    <property type="entry name" value="gag-asp_proteas"/>
    <property type="match status" value="1"/>
</dbReference>
<reference evidence="9 10" key="1">
    <citation type="journal article" date="2018" name="PLoS Genet.">
        <title>Population sequencing reveals clonal diversity and ancestral inbreeding in the grapevine cultivar Chardonnay.</title>
        <authorList>
            <person name="Roach M.J."/>
            <person name="Johnson D.L."/>
            <person name="Bohlmann J."/>
            <person name="van Vuuren H.J."/>
            <person name="Jones S.J."/>
            <person name="Pretorius I.S."/>
            <person name="Schmidt S.A."/>
            <person name="Borneman A.R."/>
        </authorList>
    </citation>
    <scope>NUCLEOTIDE SEQUENCE [LARGE SCALE GENOMIC DNA]</scope>
    <source>
        <strain evidence="10">cv. Chardonnay</strain>
        <tissue evidence="9">Leaf</tissue>
    </source>
</reference>
<dbReference type="GO" id="GO:0003676">
    <property type="term" value="F:nucleic acid binding"/>
    <property type="evidence" value="ECO:0007669"/>
    <property type="project" value="InterPro"/>
</dbReference>
<evidence type="ECO:0000256" key="3">
    <source>
        <dbReference type="ARBA" id="ARBA00022695"/>
    </source>
</evidence>
<dbReference type="InterPro" id="IPR016197">
    <property type="entry name" value="Chromo-like_dom_sf"/>
</dbReference>
<comment type="caution">
    <text evidence="9">The sequence shown here is derived from an EMBL/GenBank/DDBJ whole genome shotgun (WGS) entry which is preliminary data.</text>
</comment>
<evidence type="ECO:0000256" key="5">
    <source>
        <dbReference type="ARBA" id="ARBA00022759"/>
    </source>
</evidence>
<dbReference type="Gene3D" id="3.30.70.270">
    <property type="match status" value="2"/>
</dbReference>
<dbReference type="PROSITE" id="PS50994">
    <property type="entry name" value="INTEGRASE"/>
    <property type="match status" value="1"/>
</dbReference>
<name>A0A438BX99_VITVI</name>
<dbReference type="InterPro" id="IPR043128">
    <property type="entry name" value="Rev_trsase/Diguanyl_cyclase"/>
</dbReference>
<dbReference type="InterPro" id="IPR001584">
    <property type="entry name" value="Integrase_cat-core"/>
</dbReference>
<keyword evidence="7" id="KW-0695">RNA-directed DNA polymerase</keyword>
<dbReference type="InterPro" id="IPR041588">
    <property type="entry name" value="Integrase_H2C2"/>
</dbReference>
<dbReference type="InterPro" id="IPR050951">
    <property type="entry name" value="Retrovirus_Pol_polyprotein"/>
</dbReference>
<dbReference type="PANTHER" id="PTHR37984:SF5">
    <property type="entry name" value="PROTEIN NYNRIN-LIKE"/>
    <property type="match status" value="1"/>
</dbReference>
<protein>
    <recommendedName>
        <fullName evidence="1">RNA-directed DNA polymerase</fullName>
        <ecNumber evidence="1">2.7.7.49</ecNumber>
    </recommendedName>
</protein>
<dbReference type="EC" id="2.7.7.49" evidence="1"/>
<dbReference type="Proteomes" id="UP000288805">
    <property type="component" value="Unassembled WGS sequence"/>
</dbReference>
<accession>A0A438BX99</accession>
<dbReference type="InterPro" id="IPR041373">
    <property type="entry name" value="RT_RNaseH"/>
</dbReference>
<evidence type="ECO:0000313" key="9">
    <source>
        <dbReference type="EMBL" id="RVW15645.1"/>
    </source>
</evidence>
<dbReference type="InterPro" id="IPR012337">
    <property type="entry name" value="RNaseH-like_sf"/>
</dbReference>
<evidence type="ECO:0000256" key="7">
    <source>
        <dbReference type="ARBA" id="ARBA00022918"/>
    </source>
</evidence>
<keyword evidence="6" id="KW-0378">Hydrolase</keyword>
<dbReference type="PANTHER" id="PTHR37984">
    <property type="entry name" value="PROTEIN CBG26694"/>
    <property type="match status" value="1"/>
</dbReference>
<dbReference type="InterPro" id="IPR043502">
    <property type="entry name" value="DNA/RNA_pol_sf"/>
</dbReference>
<dbReference type="AlphaFoldDB" id="A0A438BX99"/>
<dbReference type="CDD" id="cd01647">
    <property type="entry name" value="RT_LTR"/>
    <property type="match status" value="1"/>
</dbReference>
<evidence type="ECO:0000256" key="4">
    <source>
        <dbReference type="ARBA" id="ARBA00022722"/>
    </source>
</evidence>
<feature type="domain" description="Integrase catalytic" evidence="8">
    <location>
        <begin position="612"/>
        <end position="781"/>
    </location>
</feature>
<dbReference type="Gene3D" id="2.40.70.10">
    <property type="entry name" value="Acid Proteases"/>
    <property type="match status" value="1"/>
</dbReference>
<evidence type="ECO:0000256" key="6">
    <source>
        <dbReference type="ARBA" id="ARBA00022801"/>
    </source>
</evidence>
<dbReference type="EMBL" id="QGNW01002597">
    <property type="protein sequence ID" value="RVW15645.1"/>
    <property type="molecule type" value="Genomic_DNA"/>
</dbReference>
<evidence type="ECO:0000256" key="1">
    <source>
        <dbReference type="ARBA" id="ARBA00012493"/>
    </source>
</evidence>
<dbReference type="SUPFAM" id="SSF54160">
    <property type="entry name" value="Chromo domain-like"/>
    <property type="match status" value="1"/>
</dbReference>
<dbReference type="InterPro" id="IPR000477">
    <property type="entry name" value="RT_dom"/>
</dbReference>
<keyword evidence="3" id="KW-0548">Nucleotidyltransferase</keyword>
<dbReference type="Pfam" id="PF17921">
    <property type="entry name" value="Integrase_H2C2"/>
    <property type="match status" value="1"/>
</dbReference>
<dbReference type="InterPro" id="IPR021109">
    <property type="entry name" value="Peptidase_aspartic_dom_sf"/>
</dbReference>
<keyword evidence="4" id="KW-0540">Nuclease</keyword>
<dbReference type="GO" id="GO:0004519">
    <property type="term" value="F:endonuclease activity"/>
    <property type="evidence" value="ECO:0007669"/>
    <property type="project" value="UniProtKB-KW"/>
</dbReference>
<dbReference type="GO" id="GO:0006508">
    <property type="term" value="P:proteolysis"/>
    <property type="evidence" value="ECO:0007669"/>
    <property type="project" value="InterPro"/>
</dbReference>
<dbReference type="CDD" id="cd09274">
    <property type="entry name" value="RNase_HI_RT_Ty3"/>
    <property type="match status" value="1"/>
</dbReference>
<dbReference type="Gene3D" id="1.10.340.70">
    <property type="match status" value="1"/>
</dbReference>
<dbReference type="InterPro" id="IPR001969">
    <property type="entry name" value="Aspartic_peptidase_AS"/>
</dbReference>
<dbReference type="Pfam" id="PF00078">
    <property type="entry name" value="RVT_1"/>
    <property type="match status" value="1"/>
</dbReference>
<dbReference type="Gene3D" id="3.30.420.10">
    <property type="entry name" value="Ribonuclease H-like superfamily/Ribonuclease H"/>
    <property type="match status" value="1"/>
</dbReference>
<keyword evidence="5" id="KW-0255">Endonuclease</keyword>
<dbReference type="PROSITE" id="PS00141">
    <property type="entry name" value="ASP_PROTEASE"/>
    <property type="match status" value="1"/>
</dbReference>
<keyword evidence="2" id="KW-0808">Transferase</keyword>
<dbReference type="SUPFAM" id="SSF53098">
    <property type="entry name" value="Ribonuclease H-like"/>
    <property type="match status" value="1"/>
</dbReference>
<dbReference type="Gene3D" id="3.10.10.10">
    <property type="entry name" value="HIV Type 1 Reverse Transcriptase, subunit A, domain 1"/>
    <property type="match status" value="1"/>
</dbReference>
<dbReference type="SUPFAM" id="SSF50630">
    <property type="entry name" value="Acid proteases"/>
    <property type="match status" value="1"/>
</dbReference>
<dbReference type="GO" id="GO:0015074">
    <property type="term" value="P:DNA integration"/>
    <property type="evidence" value="ECO:0007669"/>
    <property type="project" value="InterPro"/>
</dbReference>
<proteinExistence type="predicted"/>
<organism evidence="9 10">
    <name type="scientific">Vitis vinifera</name>
    <name type="common">Grape</name>
    <dbReference type="NCBI Taxonomy" id="29760"/>
    <lineage>
        <taxon>Eukaryota</taxon>
        <taxon>Viridiplantae</taxon>
        <taxon>Streptophyta</taxon>
        <taxon>Embryophyta</taxon>
        <taxon>Tracheophyta</taxon>
        <taxon>Spermatophyta</taxon>
        <taxon>Magnoliopsida</taxon>
        <taxon>eudicotyledons</taxon>
        <taxon>Gunneridae</taxon>
        <taxon>Pentapetalae</taxon>
        <taxon>rosids</taxon>
        <taxon>Vitales</taxon>
        <taxon>Vitaceae</taxon>
        <taxon>Viteae</taxon>
        <taxon>Vitis</taxon>
    </lineage>
</organism>